<organism evidence="2">
    <name type="scientific">Phytobacter massiliensis</name>
    <dbReference type="NCBI Taxonomy" id="1485952"/>
    <lineage>
        <taxon>Bacteria</taxon>
        <taxon>Pseudomonadati</taxon>
        <taxon>Pseudomonadota</taxon>
        <taxon>Gammaproteobacteria</taxon>
        <taxon>Enterobacterales</taxon>
        <taxon>Enterobacteriaceae</taxon>
        <taxon>Phytobacter</taxon>
    </lineage>
</organism>
<name>A0A6N3G9P7_9ENTR</name>
<proteinExistence type="predicted"/>
<feature type="region of interest" description="Disordered" evidence="1">
    <location>
        <begin position="1"/>
        <end position="24"/>
    </location>
</feature>
<dbReference type="AlphaFoldDB" id="A0A6N3G9P7"/>
<sequence length="57" mass="6588">MNEYKTTETHTVSTPAPLRNTQQDRSQMMFNDLTAKEQIAIILKRHREIVSSLVKSV</sequence>
<protein>
    <submittedName>
        <fullName evidence="2">Uncharacterized protein</fullName>
    </submittedName>
</protein>
<dbReference type="RefSeq" id="WP_156566644.1">
    <property type="nucleotide sequence ID" value="NZ_CACRTZ010000033.1"/>
</dbReference>
<evidence type="ECO:0000313" key="2">
    <source>
        <dbReference type="EMBL" id="VYU60976.1"/>
    </source>
</evidence>
<reference evidence="2" key="1">
    <citation type="submission" date="2019-11" db="EMBL/GenBank/DDBJ databases">
        <authorList>
            <person name="Feng L."/>
        </authorList>
    </citation>
    <scope>NUCLEOTIDE SEQUENCE</scope>
    <source>
        <strain evidence="2">EMassiliensisLFYP7</strain>
    </source>
</reference>
<feature type="compositionally biased region" description="Polar residues" evidence="1">
    <location>
        <begin position="9"/>
        <end position="24"/>
    </location>
</feature>
<gene>
    <name evidence="2" type="ORF">EMLFYP7_03070</name>
</gene>
<accession>A0A6N3G9P7</accession>
<evidence type="ECO:0000256" key="1">
    <source>
        <dbReference type="SAM" id="MobiDB-lite"/>
    </source>
</evidence>
<dbReference type="EMBL" id="CACRTZ010000033">
    <property type="protein sequence ID" value="VYU60976.1"/>
    <property type="molecule type" value="Genomic_DNA"/>
</dbReference>